<dbReference type="CDD" id="cd00067">
    <property type="entry name" value="GAL4"/>
    <property type="match status" value="1"/>
</dbReference>
<dbReference type="Gene3D" id="4.10.240.10">
    <property type="entry name" value="Zn(2)-C6 fungal-type DNA-binding domain"/>
    <property type="match status" value="1"/>
</dbReference>
<evidence type="ECO:0000256" key="2">
    <source>
        <dbReference type="ARBA" id="ARBA00023242"/>
    </source>
</evidence>
<dbReference type="PROSITE" id="PS00463">
    <property type="entry name" value="ZN2_CY6_FUNGAL_1"/>
    <property type="match status" value="1"/>
</dbReference>
<evidence type="ECO:0000256" key="1">
    <source>
        <dbReference type="ARBA" id="ARBA00004123"/>
    </source>
</evidence>
<reference evidence="5 6" key="1">
    <citation type="submission" date="2020-11" db="EMBL/GenBank/DDBJ databases">
        <title>Kefir isolates.</title>
        <authorList>
            <person name="Marcisauskas S."/>
            <person name="Kim Y."/>
            <person name="Blasche S."/>
        </authorList>
    </citation>
    <scope>NUCLEOTIDE SEQUENCE [LARGE SCALE GENOMIC DNA]</scope>
    <source>
        <strain evidence="5 6">OG2</strain>
    </source>
</reference>
<keyword evidence="2" id="KW-0539">Nucleus</keyword>
<dbReference type="InterPro" id="IPR021858">
    <property type="entry name" value="Fun_TF"/>
</dbReference>
<feature type="region of interest" description="Disordered" evidence="3">
    <location>
        <begin position="424"/>
        <end position="447"/>
    </location>
</feature>
<dbReference type="GO" id="GO:0008270">
    <property type="term" value="F:zinc ion binding"/>
    <property type="evidence" value="ECO:0007669"/>
    <property type="project" value="InterPro"/>
</dbReference>
<dbReference type="InterPro" id="IPR036864">
    <property type="entry name" value="Zn2-C6_fun-type_DNA-bd_sf"/>
</dbReference>
<dbReference type="AlphaFoldDB" id="A0A9P6W7A1"/>
<dbReference type="Proteomes" id="UP000750334">
    <property type="component" value="Unassembled WGS sequence"/>
</dbReference>
<evidence type="ECO:0000313" key="6">
    <source>
        <dbReference type="Proteomes" id="UP000750334"/>
    </source>
</evidence>
<dbReference type="OrthoDB" id="5229455at2759"/>
<sequence>MTTKFRRSRNGCQNCKNDKVKCDELKPCCTRCNNRNRECNYAVQLRWSTPKIKTRSITKSKIREFKITNNNNNHNNHNTHIINTKQNSAHKKQTLRNILNPSENINIIPDQSIPDIHTLIQVKDSSCQQIGLFTPPPSQQPPQSNVSEDEMFSSFLSMFNTPGNYNVSPFDLIPQNLVLPSSSVLSNIHLSSLNLPLPLPRLLTESSYNMDLFEFYIRETSSLLTPTQESPFFKNPFKFLISQMAAQSDTLMNILLAFSANHKNQITNQIEELDENGNICNSPENSDTQDSNIPPEIQQILSPLNESLTHQQNSKALVNNYLSKTINDLVSQLQSNTERTSDTTLATVLMLTLFDIFFGDKRRSWREHLDGARNLFAERLKQSNIEGVDDLTIILPFDTQISTNFLFWWFSYVDIVASLSSVSPISSLKTSPPPSTTTTSSPPYDSPNPMNSPIFSYRFPNFCKAQTDLDYLSEKRANLDDIERGIGVDPKILSLMGDISVLVYFHDDFDKGAPDHTTLVKALELDHNLQEYVKVSENERDQVMKNIKHSNSEITKEKLEAYEVLRATNIVFAFSGLLQLKRRILQIPLSSSIIKDILKKITNLIDHYIPVESSTTSCIIFCLFCCGCDLIEPDMEKYRYIYLERIDRLTTKGVSSVMIAKAIMLECWRDRKNWWDILLEKNLDLTFAI</sequence>
<dbReference type="GO" id="GO:0005634">
    <property type="term" value="C:nucleus"/>
    <property type="evidence" value="ECO:0007669"/>
    <property type="project" value="UniProtKB-SubCell"/>
</dbReference>
<name>A0A9P6W7A1_MAUEX</name>
<evidence type="ECO:0000256" key="3">
    <source>
        <dbReference type="SAM" id="MobiDB-lite"/>
    </source>
</evidence>
<feature type="domain" description="Zn(2)-C6 fungal-type" evidence="4">
    <location>
        <begin position="11"/>
        <end position="41"/>
    </location>
</feature>
<protein>
    <recommendedName>
        <fullName evidence="4">Zn(2)-C6 fungal-type domain-containing protein</fullName>
    </recommendedName>
</protein>
<dbReference type="PANTHER" id="PTHR37534">
    <property type="entry name" value="TRANSCRIPTIONAL ACTIVATOR PROTEIN UGA3"/>
    <property type="match status" value="1"/>
</dbReference>
<keyword evidence="6" id="KW-1185">Reference proteome</keyword>
<dbReference type="SMART" id="SM00066">
    <property type="entry name" value="GAL4"/>
    <property type="match status" value="1"/>
</dbReference>
<dbReference type="GO" id="GO:0000976">
    <property type="term" value="F:transcription cis-regulatory region binding"/>
    <property type="evidence" value="ECO:0007669"/>
    <property type="project" value="TreeGrafter"/>
</dbReference>
<dbReference type="EMBL" id="PUHR01000120">
    <property type="protein sequence ID" value="KAG0664468.1"/>
    <property type="molecule type" value="Genomic_DNA"/>
</dbReference>
<dbReference type="GO" id="GO:0000981">
    <property type="term" value="F:DNA-binding transcription factor activity, RNA polymerase II-specific"/>
    <property type="evidence" value="ECO:0007669"/>
    <property type="project" value="InterPro"/>
</dbReference>
<dbReference type="GO" id="GO:0045944">
    <property type="term" value="P:positive regulation of transcription by RNA polymerase II"/>
    <property type="evidence" value="ECO:0007669"/>
    <property type="project" value="TreeGrafter"/>
</dbReference>
<dbReference type="PANTHER" id="PTHR37534:SF43">
    <property type="entry name" value="FINGER DOMAIN PROTEIN, PUTATIVE (AFU_ORTHOLOGUE AFUA_1G01850)-RELATED"/>
    <property type="match status" value="1"/>
</dbReference>
<evidence type="ECO:0000313" key="5">
    <source>
        <dbReference type="EMBL" id="KAG0664468.1"/>
    </source>
</evidence>
<comment type="caution">
    <text evidence="5">The sequence shown here is derived from an EMBL/GenBank/DDBJ whole genome shotgun (WGS) entry which is preliminary data.</text>
</comment>
<dbReference type="SUPFAM" id="SSF57701">
    <property type="entry name" value="Zn2/Cys6 DNA-binding domain"/>
    <property type="match status" value="1"/>
</dbReference>
<dbReference type="Pfam" id="PF11951">
    <property type="entry name" value="Fungal_trans_2"/>
    <property type="match status" value="1"/>
</dbReference>
<proteinExistence type="predicted"/>
<organism evidence="5 6">
    <name type="scientific">Maudiozyma exigua</name>
    <name type="common">Yeast</name>
    <name type="synonym">Kazachstania exigua</name>
    <dbReference type="NCBI Taxonomy" id="34358"/>
    <lineage>
        <taxon>Eukaryota</taxon>
        <taxon>Fungi</taxon>
        <taxon>Dikarya</taxon>
        <taxon>Ascomycota</taxon>
        <taxon>Saccharomycotina</taxon>
        <taxon>Saccharomycetes</taxon>
        <taxon>Saccharomycetales</taxon>
        <taxon>Saccharomycetaceae</taxon>
        <taxon>Maudiozyma</taxon>
    </lineage>
</organism>
<comment type="subcellular location">
    <subcellularLocation>
        <location evidence="1">Nucleus</location>
    </subcellularLocation>
</comment>
<dbReference type="InterPro" id="IPR001138">
    <property type="entry name" value="Zn2Cys6_DnaBD"/>
</dbReference>
<dbReference type="Pfam" id="PF00172">
    <property type="entry name" value="Zn_clus"/>
    <property type="match status" value="1"/>
</dbReference>
<gene>
    <name evidence="5" type="ORF">C6P45_000619</name>
</gene>
<dbReference type="PROSITE" id="PS50048">
    <property type="entry name" value="ZN2_CY6_FUNGAL_2"/>
    <property type="match status" value="1"/>
</dbReference>
<evidence type="ECO:0000259" key="4">
    <source>
        <dbReference type="PROSITE" id="PS50048"/>
    </source>
</evidence>
<accession>A0A9P6W7A1</accession>
<dbReference type="PRINTS" id="PR00755">
    <property type="entry name" value="AFLATOXINBRP"/>
</dbReference>